<dbReference type="Pfam" id="PF12146">
    <property type="entry name" value="Hydrolase_4"/>
    <property type="match status" value="1"/>
</dbReference>
<keyword evidence="4" id="KW-0444">Lipid biosynthesis</keyword>
<evidence type="ECO:0000256" key="10">
    <source>
        <dbReference type="ARBA" id="ARBA00073546"/>
    </source>
</evidence>
<comment type="catalytic activity">
    <reaction evidence="9">
        <text>a 1-acyl-sn-glycero-3-phosphocholine + H2O = sn-glycerol 3-phosphocholine + a fatty acid + H(+)</text>
        <dbReference type="Rhea" id="RHEA:15177"/>
        <dbReference type="ChEBI" id="CHEBI:15377"/>
        <dbReference type="ChEBI" id="CHEBI:15378"/>
        <dbReference type="ChEBI" id="CHEBI:16870"/>
        <dbReference type="ChEBI" id="CHEBI:28868"/>
        <dbReference type="ChEBI" id="CHEBI:58168"/>
        <dbReference type="EC" id="3.1.1.5"/>
    </reaction>
</comment>
<dbReference type="NCBIfam" id="NF008019">
    <property type="entry name" value="PRK10749.1"/>
    <property type="match status" value="1"/>
</dbReference>
<dbReference type="RefSeq" id="WP_047372287.1">
    <property type="nucleotide sequence ID" value="NZ_CABMNU010000005.1"/>
</dbReference>
<keyword evidence="3" id="KW-1003">Cell membrane</keyword>
<organism evidence="13 14">
    <name type="scientific">Kluyvera intermedia</name>
    <name type="common">Enterobacter intermedius</name>
    <dbReference type="NCBI Taxonomy" id="61648"/>
    <lineage>
        <taxon>Bacteria</taxon>
        <taxon>Pseudomonadati</taxon>
        <taxon>Pseudomonadota</taxon>
        <taxon>Gammaproteobacteria</taxon>
        <taxon>Enterobacterales</taxon>
        <taxon>Enterobacteriaceae</taxon>
        <taxon>Kluyvera</taxon>
    </lineage>
</organism>
<evidence type="ECO:0000256" key="7">
    <source>
        <dbReference type="ARBA" id="ARBA00023098"/>
    </source>
</evidence>
<dbReference type="InterPro" id="IPR022742">
    <property type="entry name" value="Hydrolase_4"/>
</dbReference>
<reference evidence="13" key="1">
    <citation type="journal article" date="2018" name="Genome Biol.">
        <title>SKESA: strategic k-mer extension for scrupulous assemblies.</title>
        <authorList>
            <person name="Souvorov A."/>
            <person name="Agarwala R."/>
            <person name="Lipman D.J."/>
        </authorList>
    </citation>
    <scope>NUCLEOTIDE SEQUENCE</scope>
    <source>
        <strain evidence="13">CAVp300</strain>
    </source>
</reference>
<reference evidence="13" key="2">
    <citation type="submission" date="2020-10" db="EMBL/GenBank/DDBJ databases">
        <authorList>
            <consortium name="NCBI Pathogen Detection Project"/>
        </authorList>
    </citation>
    <scope>NUCLEOTIDE SEQUENCE</scope>
    <source>
        <strain evidence="13">CAVp300</strain>
    </source>
</reference>
<dbReference type="GO" id="GO:0006629">
    <property type="term" value="P:lipid metabolic process"/>
    <property type="evidence" value="ECO:0007669"/>
    <property type="project" value="UniProtKB-KW"/>
</dbReference>
<keyword evidence="5" id="KW-0997">Cell inner membrane</keyword>
<evidence type="ECO:0000256" key="2">
    <source>
        <dbReference type="ARBA" id="ARBA00013274"/>
    </source>
</evidence>
<dbReference type="PANTHER" id="PTHR11614">
    <property type="entry name" value="PHOSPHOLIPASE-RELATED"/>
    <property type="match status" value="1"/>
</dbReference>
<dbReference type="SUPFAM" id="SSF53474">
    <property type="entry name" value="alpha/beta-Hydrolases"/>
    <property type="match status" value="1"/>
</dbReference>
<evidence type="ECO:0000259" key="12">
    <source>
        <dbReference type="Pfam" id="PF12146"/>
    </source>
</evidence>
<evidence type="ECO:0000256" key="5">
    <source>
        <dbReference type="ARBA" id="ARBA00022519"/>
    </source>
</evidence>
<evidence type="ECO:0000256" key="11">
    <source>
        <dbReference type="ARBA" id="ARBA00078036"/>
    </source>
</evidence>
<evidence type="ECO:0000256" key="6">
    <source>
        <dbReference type="ARBA" id="ARBA00022801"/>
    </source>
</evidence>
<evidence type="ECO:0000256" key="3">
    <source>
        <dbReference type="ARBA" id="ARBA00022475"/>
    </source>
</evidence>
<protein>
    <recommendedName>
        <fullName evidence="10">Lysophospholipase L2</fullName>
        <ecNumber evidence="2">3.1.1.5</ecNumber>
    </recommendedName>
    <alternativeName>
        <fullName evidence="11">Lecithinase B</fullName>
    </alternativeName>
</protein>
<keyword evidence="8" id="KW-0472">Membrane</keyword>
<sequence>MFRQNKEWETRESAFAAFATGPLTDFWRQREEAEFTGVDNIPVRFVRFHAARHDRVIVVCPGRIESYVKYAELAYDLFHLGFDVLIIDHRGQGRSGRLLEDSHRGHVVNFSDYVDDLTAFWEQEVTPGPWRKRYILAHSMGGAIATLFVQRHPQANCDAIALCAPMFGIIIHLPDWMVRPLLDWAEGYPRIRENYAIGTGRWHALPFAMNTLTHSRERYRRNLRFYADEPELRVGGPTWHWVREGILAGEEVLAGAASDTSPMLIIQAEEERVVDNRMHDRFCEMRAAAGHPCEGGKPLVIKGAYHEILFEEDAMRSVALNAIVDFFDRYN</sequence>
<evidence type="ECO:0000256" key="9">
    <source>
        <dbReference type="ARBA" id="ARBA00049531"/>
    </source>
</evidence>
<proteinExistence type="predicted"/>
<keyword evidence="7" id="KW-0443">Lipid metabolism</keyword>
<comment type="caution">
    <text evidence="13">The sequence shown here is derived from an EMBL/GenBank/DDBJ whole genome shotgun (WGS) entry which is preliminary data.</text>
</comment>
<dbReference type="Gene3D" id="3.40.50.1820">
    <property type="entry name" value="alpha/beta hydrolase"/>
    <property type="match status" value="1"/>
</dbReference>
<evidence type="ECO:0000256" key="1">
    <source>
        <dbReference type="ARBA" id="ARBA00004533"/>
    </source>
</evidence>
<dbReference type="AlphaFoldDB" id="A0A9P3T8S5"/>
<dbReference type="GO" id="GO:0004622">
    <property type="term" value="F:phosphatidylcholine lysophospholipase activity"/>
    <property type="evidence" value="ECO:0007669"/>
    <property type="project" value="UniProtKB-EC"/>
</dbReference>
<dbReference type="GO" id="GO:0005886">
    <property type="term" value="C:plasma membrane"/>
    <property type="evidence" value="ECO:0007669"/>
    <property type="project" value="UniProtKB-SubCell"/>
</dbReference>
<evidence type="ECO:0000313" key="14">
    <source>
        <dbReference type="Proteomes" id="UP000867740"/>
    </source>
</evidence>
<evidence type="ECO:0000313" key="13">
    <source>
        <dbReference type="EMBL" id="HAT3582304.1"/>
    </source>
</evidence>
<dbReference type="EC" id="3.1.1.5" evidence="2"/>
<gene>
    <name evidence="13" type="primary">pldB</name>
    <name evidence="13" type="ORF">I8531_002616</name>
</gene>
<keyword evidence="6 13" id="KW-0378">Hydrolase</keyword>
<evidence type="ECO:0000256" key="8">
    <source>
        <dbReference type="ARBA" id="ARBA00023136"/>
    </source>
</evidence>
<dbReference type="FunFam" id="3.40.50.1820:FF:000020">
    <property type="entry name" value="Lysophospholipase L2"/>
    <property type="match status" value="1"/>
</dbReference>
<evidence type="ECO:0000256" key="4">
    <source>
        <dbReference type="ARBA" id="ARBA00022516"/>
    </source>
</evidence>
<dbReference type="InterPro" id="IPR029058">
    <property type="entry name" value="AB_hydrolase_fold"/>
</dbReference>
<dbReference type="Proteomes" id="UP000867740">
    <property type="component" value="Unassembled WGS sequence"/>
</dbReference>
<dbReference type="EMBL" id="DACSUM010000019">
    <property type="protein sequence ID" value="HAT3582304.1"/>
    <property type="molecule type" value="Genomic_DNA"/>
</dbReference>
<accession>A0A9P3T8S5</accession>
<dbReference type="InterPro" id="IPR051044">
    <property type="entry name" value="MAG_DAG_Lipase"/>
</dbReference>
<feature type="domain" description="Serine aminopeptidase S33" evidence="12">
    <location>
        <begin position="53"/>
        <end position="313"/>
    </location>
</feature>
<name>A0A9P3T8S5_KLUIN</name>
<comment type="subcellular location">
    <subcellularLocation>
        <location evidence="1">Cell inner membrane</location>
    </subcellularLocation>
</comment>